<comment type="similarity">
    <text evidence="1">Belongs to the PC-esterase family. TBL subfamily.</text>
</comment>
<protein>
    <recommendedName>
        <fullName evidence="2">Trichome birefringence-like C-terminal domain-containing protein</fullName>
    </recommendedName>
</protein>
<feature type="domain" description="Trichome birefringence-like C-terminal" evidence="2">
    <location>
        <begin position="1"/>
        <end position="249"/>
    </location>
</feature>
<gene>
    <name evidence="3" type="ORF">CDL12_18016</name>
</gene>
<keyword evidence="4" id="KW-1185">Reference proteome</keyword>
<organism evidence="3 4">
    <name type="scientific">Handroanthus impetiginosus</name>
    <dbReference type="NCBI Taxonomy" id="429701"/>
    <lineage>
        <taxon>Eukaryota</taxon>
        <taxon>Viridiplantae</taxon>
        <taxon>Streptophyta</taxon>
        <taxon>Embryophyta</taxon>
        <taxon>Tracheophyta</taxon>
        <taxon>Spermatophyta</taxon>
        <taxon>Magnoliopsida</taxon>
        <taxon>eudicotyledons</taxon>
        <taxon>Gunneridae</taxon>
        <taxon>Pentapetalae</taxon>
        <taxon>asterids</taxon>
        <taxon>lamiids</taxon>
        <taxon>Lamiales</taxon>
        <taxon>Bignoniaceae</taxon>
        <taxon>Crescentiina</taxon>
        <taxon>Tabebuia alliance</taxon>
        <taxon>Handroanthus</taxon>
    </lineage>
</organism>
<dbReference type="OrthoDB" id="862656at2759"/>
<dbReference type="GO" id="GO:0016413">
    <property type="term" value="F:O-acetyltransferase activity"/>
    <property type="evidence" value="ECO:0007669"/>
    <property type="project" value="InterPro"/>
</dbReference>
<dbReference type="InterPro" id="IPR029962">
    <property type="entry name" value="TBL"/>
</dbReference>
<comment type="caution">
    <text evidence="3">The sequence shown here is derived from an EMBL/GenBank/DDBJ whole genome shotgun (WGS) entry which is preliminary data.</text>
</comment>
<dbReference type="EMBL" id="NKXS01003545">
    <property type="protein sequence ID" value="PIN09402.1"/>
    <property type="molecule type" value="Genomic_DNA"/>
</dbReference>
<dbReference type="InterPro" id="IPR026057">
    <property type="entry name" value="TBL_C"/>
</dbReference>
<name>A0A2G9GVY4_9LAMI</name>
<evidence type="ECO:0000259" key="2">
    <source>
        <dbReference type="Pfam" id="PF13839"/>
    </source>
</evidence>
<evidence type="ECO:0000313" key="3">
    <source>
        <dbReference type="EMBL" id="PIN09402.1"/>
    </source>
</evidence>
<reference evidence="4" key="1">
    <citation type="journal article" date="2018" name="Gigascience">
        <title>Genome assembly of the Pink Ipe (Handroanthus impetiginosus, Bignoniaceae), a highly valued, ecologically keystone Neotropical timber forest tree.</title>
        <authorList>
            <person name="Silva-Junior O.B."/>
            <person name="Grattapaglia D."/>
            <person name="Novaes E."/>
            <person name="Collevatti R.G."/>
        </authorList>
    </citation>
    <scope>NUCLEOTIDE SEQUENCE [LARGE SCALE GENOMIC DNA]</scope>
    <source>
        <strain evidence="4">cv. UFG-1</strain>
    </source>
</reference>
<evidence type="ECO:0000313" key="4">
    <source>
        <dbReference type="Proteomes" id="UP000231279"/>
    </source>
</evidence>
<dbReference type="GO" id="GO:0005794">
    <property type="term" value="C:Golgi apparatus"/>
    <property type="evidence" value="ECO:0007669"/>
    <property type="project" value="TreeGrafter"/>
</dbReference>
<dbReference type="AlphaFoldDB" id="A0A2G9GVY4"/>
<dbReference type="Proteomes" id="UP000231279">
    <property type="component" value="Unassembled WGS sequence"/>
</dbReference>
<evidence type="ECO:0000256" key="1">
    <source>
        <dbReference type="ARBA" id="ARBA00007727"/>
    </source>
</evidence>
<dbReference type="PANTHER" id="PTHR32285:SF36">
    <property type="entry name" value="PROTEIN TRICHOME BIREFRINGENCE-LIKE 38"/>
    <property type="match status" value="1"/>
</dbReference>
<dbReference type="Pfam" id="PF13839">
    <property type="entry name" value="PC-Esterase"/>
    <property type="match status" value="1"/>
</dbReference>
<dbReference type="PANTHER" id="PTHR32285">
    <property type="entry name" value="PROTEIN TRICHOME BIREFRINGENCE-LIKE 9-RELATED"/>
    <property type="match status" value="1"/>
</dbReference>
<sequence>MFVGDSISLNQWQSLTCLLYTSLNGSNVTQEIDGSMHTVTFQDYGVSVTFFLSHYLVDIEMEQFGRVLKLDSLKNGDVWKQVDVLIFNTWLWWRRTGIDQPWDYIEDNGIVTEDMDRMVAFSKALMTWAKWVESDVNPYKTKVFFRGISPSHYSGVEWNEPQVKDCSMETRPLSGSTYPSGEPLATKVVEDILSSNISSSKHVHLLDITRLSELRKDGHPSIYNGLNRMDCNHWCVAGVPDTWNQLLYAQLGPQDMENGPQHHFTSDNI</sequence>
<accession>A0A2G9GVY4</accession>
<proteinExistence type="inferred from homology"/>